<keyword evidence="2" id="KW-1185">Reference proteome</keyword>
<dbReference type="SUPFAM" id="SSF53474">
    <property type="entry name" value="alpha/beta-Hydrolases"/>
    <property type="match status" value="1"/>
</dbReference>
<name>A0A0F6YM58_9BACT</name>
<dbReference type="EMBL" id="CP011125">
    <property type="protein sequence ID" value="AKF10310.1"/>
    <property type="molecule type" value="Genomic_DNA"/>
</dbReference>
<dbReference type="Proteomes" id="UP000034883">
    <property type="component" value="Chromosome"/>
</dbReference>
<sequence>MLTLVLLSSLAGCGDDSDAPPLPRAEDLPPGEWTEIAPGGDTICSRGDPYSFFVRPGNVDRVIVDFIGGGACWDEFTCGVADAIFSDSVDEIRAAVQSGDRAGLYDHENPDNPFADYWHVVVPYCTGDIHWGNATTTYGEGDAAVTIHHRGAVNARAVLDWVYDSFESPERILVTGCSAGSYGSVLWSAHIMEHYQDVPILQFGDSGAGIITDDFFRNSFPSWNALEVFPTWIPALDPDEHDIFSMALPDLYAGIANAYPTQHMSQYNTALDDNQTFYFRAMGGSGVEEWSERMQMSIAEIEERAPNFSSYLAPGQQHCIVPYENFYTVNVGGRRLVDWLRELERGEDPPSVACSGDECSAATP</sequence>
<evidence type="ECO:0000313" key="2">
    <source>
        <dbReference type="Proteomes" id="UP000034883"/>
    </source>
</evidence>
<dbReference type="STRING" id="927083.DB32_007459"/>
<organism evidence="1 2">
    <name type="scientific">Sandaracinus amylolyticus</name>
    <dbReference type="NCBI Taxonomy" id="927083"/>
    <lineage>
        <taxon>Bacteria</taxon>
        <taxon>Pseudomonadati</taxon>
        <taxon>Myxococcota</taxon>
        <taxon>Polyangia</taxon>
        <taxon>Polyangiales</taxon>
        <taxon>Sandaracinaceae</taxon>
        <taxon>Sandaracinus</taxon>
    </lineage>
</organism>
<proteinExistence type="predicted"/>
<evidence type="ECO:0000313" key="1">
    <source>
        <dbReference type="EMBL" id="AKF10310.1"/>
    </source>
</evidence>
<dbReference type="Pfam" id="PF03283">
    <property type="entry name" value="PAE"/>
    <property type="match status" value="1"/>
</dbReference>
<dbReference type="PANTHER" id="PTHR21562:SF83">
    <property type="entry name" value="PECTIN ACETYLESTERASE 4"/>
    <property type="match status" value="1"/>
</dbReference>
<dbReference type="InterPro" id="IPR029058">
    <property type="entry name" value="AB_hydrolase_fold"/>
</dbReference>
<gene>
    <name evidence="1" type="ORF">DB32_007459</name>
</gene>
<reference evidence="1 2" key="1">
    <citation type="submission" date="2015-03" db="EMBL/GenBank/DDBJ databases">
        <title>Genome assembly of Sandaracinus amylolyticus DSM 53668.</title>
        <authorList>
            <person name="Sharma G."/>
            <person name="Subramanian S."/>
        </authorList>
    </citation>
    <scope>NUCLEOTIDE SEQUENCE [LARGE SCALE GENOMIC DNA]</scope>
    <source>
        <strain evidence="1 2">DSM 53668</strain>
    </source>
</reference>
<dbReference type="InterPro" id="IPR004963">
    <property type="entry name" value="PAE/NOTUM"/>
</dbReference>
<accession>A0A0F6YM58</accession>
<dbReference type="GO" id="GO:0016787">
    <property type="term" value="F:hydrolase activity"/>
    <property type="evidence" value="ECO:0007669"/>
    <property type="project" value="InterPro"/>
</dbReference>
<evidence type="ECO:0008006" key="3">
    <source>
        <dbReference type="Google" id="ProtNLM"/>
    </source>
</evidence>
<dbReference type="KEGG" id="samy:DB32_007459"/>
<dbReference type="AlphaFoldDB" id="A0A0F6YM58"/>
<protein>
    <recommendedName>
        <fullName evidence="3">Pectinesterase</fullName>
    </recommendedName>
</protein>
<dbReference type="PANTHER" id="PTHR21562">
    <property type="entry name" value="NOTUM-RELATED"/>
    <property type="match status" value="1"/>
</dbReference>